<evidence type="ECO:0000313" key="6">
    <source>
        <dbReference type="EMBL" id="KZP11725.1"/>
    </source>
</evidence>
<evidence type="ECO:0000259" key="5">
    <source>
        <dbReference type="Pfam" id="PF01753"/>
    </source>
</evidence>
<dbReference type="EMBL" id="KV417658">
    <property type="protein sequence ID" value="KZP11725.1"/>
    <property type="molecule type" value="Genomic_DNA"/>
</dbReference>
<feature type="region of interest" description="Disordered" evidence="4">
    <location>
        <begin position="117"/>
        <end position="137"/>
    </location>
</feature>
<dbReference type="GO" id="GO:0008270">
    <property type="term" value="F:zinc ion binding"/>
    <property type="evidence" value="ECO:0007669"/>
    <property type="project" value="UniProtKB-KW"/>
</dbReference>
<reference evidence="6 7" key="1">
    <citation type="journal article" date="2016" name="Mol. Biol. Evol.">
        <title>Comparative Genomics of Early-Diverging Mushroom-Forming Fungi Provides Insights into the Origins of Lignocellulose Decay Capabilities.</title>
        <authorList>
            <person name="Nagy L.G."/>
            <person name="Riley R."/>
            <person name="Tritt A."/>
            <person name="Adam C."/>
            <person name="Daum C."/>
            <person name="Floudas D."/>
            <person name="Sun H."/>
            <person name="Yadav J.S."/>
            <person name="Pangilinan J."/>
            <person name="Larsson K.H."/>
            <person name="Matsuura K."/>
            <person name="Barry K."/>
            <person name="Labutti K."/>
            <person name="Kuo R."/>
            <person name="Ohm R.A."/>
            <person name="Bhattacharya S.S."/>
            <person name="Shirouzu T."/>
            <person name="Yoshinaga Y."/>
            <person name="Martin F.M."/>
            <person name="Grigoriev I.V."/>
            <person name="Hibbett D.S."/>
        </authorList>
    </citation>
    <scope>NUCLEOTIDE SEQUENCE [LARGE SCALE GENOMIC DNA]</scope>
    <source>
        <strain evidence="6 7">CBS 109695</strain>
    </source>
</reference>
<gene>
    <name evidence="6" type="ORF">FIBSPDRAFT_898728</name>
</gene>
<keyword evidence="1" id="KW-0479">Metal-binding</keyword>
<evidence type="ECO:0000313" key="7">
    <source>
        <dbReference type="Proteomes" id="UP000076532"/>
    </source>
</evidence>
<evidence type="ECO:0000256" key="3">
    <source>
        <dbReference type="ARBA" id="ARBA00022833"/>
    </source>
</evidence>
<feature type="domain" description="MYND-type" evidence="5">
    <location>
        <begin position="2"/>
        <end position="24"/>
    </location>
</feature>
<organism evidence="6 7">
    <name type="scientific">Athelia psychrophila</name>
    <dbReference type="NCBI Taxonomy" id="1759441"/>
    <lineage>
        <taxon>Eukaryota</taxon>
        <taxon>Fungi</taxon>
        <taxon>Dikarya</taxon>
        <taxon>Basidiomycota</taxon>
        <taxon>Agaricomycotina</taxon>
        <taxon>Agaricomycetes</taxon>
        <taxon>Agaricomycetidae</taxon>
        <taxon>Atheliales</taxon>
        <taxon>Atheliaceae</taxon>
        <taxon>Athelia</taxon>
    </lineage>
</organism>
<accession>A0A166AL75</accession>
<dbReference type="Proteomes" id="UP000076532">
    <property type="component" value="Unassembled WGS sequence"/>
</dbReference>
<evidence type="ECO:0000256" key="4">
    <source>
        <dbReference type="SAM" id="MobiDB-lite"/>
    </source>
</evidence>
<dbReference type="InterPro" id="IPR002893">
    <property type="entry name" value="Znf_MYND"/>
</dbReference>
<dbReference type="OrthoDB" id="265717at2759"/>
<evidence type="ECO:0000256" key="1">
    <source>
        <dbReference type="ARBA" id="ARBA00022723"/>
    </source>
</evidence>
<dbReference type="AlphaFoldDB" id="A0A166AL75"/>
<evidence type="ECO:0000256" key="2">
    <source>
        <dbReference type="ARBA" id="ARBA00022771"/>
    </source>
</evidence>
<dbReference type="Pfam" id="PF01753">
    <property type="entry name" value="zf-MYND"/>
    <property type="match status" value="1"/>
</dbReference>
<name>A0A166AL75_9AGAM</name>
<keyword evidence="7" id="KW-1185">Reference proteome</keyword>
<keyword evidence="2" id="KW-0863">Zinc-finger</keyword>
<proteinExistence type="predicted"/>
<protein>
    <recommendedName>
        <fullName evidence="5">MYND-type domain-containing protein</fullName>
    </recommendedName>
</protein>
<sequence>MCPCAVTAYCGHEHQQADWKIHKKTYFARTHKKPTTMDDAVKYLLRVHDVAILNIALETLLMEDLHVDFKEGSEKKAVTIGIEQRHCRYARGKTSPIQISWGSYTVLVKEAARAAMGDGDSPFENPDDRKASNLPLQGSYLAYEMGRDGNS</sequence>
<keyword evidence="3" id="KW-0862">Zinc</keyword>